<comment type="similarity">
    <text evidence="3">Belongs to the bZIP family.</text>
</comment>
<sequence length="292" mass="32799">MEEINWDALLLEADLPDFGDILQNEPEPVAESPPQPFSTESRDQEPTVSSWIGEIEKVLMEDDHFDDRVQTQPVSDDDFLADLLVDSPLSVGCGVAVDGADFHKQNQTHIDSDKDDPAAKKQRRQLRNRDAAVRSRERKKIYVKDLEMKSRYLEGECRRLGHMLQYFIAENQALRFTLHKGGTFDASSAKQESAVLLLESLLLGSLLWFLGIMCLLTLPTLPKSVPPANEETRGPERVAPRGAGSNPVEPSFVKSRRCKASREKMKENSCFLGILVPFRFNVMGVTLMTLVV</sequence>
<evidence type="ECO:0000256" key="4">
    <source>
        <dbReference type="ARBA" id="ARBA00023015"/>
    </source>
</evidence>
<keyword evidence="9" id="KW-0472">Membrane</keyword>
<dbReference type="EMBL" id="JBBPBN010000001">
    <property type="protein sequence ID" value="KAK9046823.1"/>
    <property type="molecule type" value="Genomic_DNA"/>
</dbReference>
<evidence type="ECO:0000256" key="9">
    <source>
        <dbReference type="SAM" id="Phobius"/>
    </source>
</evidence>
<protein>
    <recommendedName>
        <fullName evidence="10">BZIP domain-containing protein</fullName>
    </recommendedName>
</protein>
<dbReference type="PROSITE" id="PS50217">
    <property type="entry name" value="BZIP"/>
    <property type="match status" value="1"/>
</dbReference>
<dbReference type="SMART" id="SM00338">
    <property type="entry name" value="BRLZ"/>
    <property type="match status" value="1"/>
</dbReference>
<gene>
    <name evidence="11" type="ORF">V6N11_052697</name>
</gene>
<dbReference type="PANTHER" id="PTHR47416:SF8">
    <property type="entry name" value="BASIC-LEUCINE ZIPPER TRANSCRIPTION FACTOR E-RELATED"/>
    <property type="match status" value="1"/>
</dbReference>
<evidence type="ECO:0000313" key="12">
    <source>
        <dbReference type="Proteomes" id="UP001396334"/>
    </source>
</evidence>
<feature type="compositionally biased region" description="Basic and acidic residues" evidence="8">
    <location>
        <begin position="106"/>
        <end position="119"/>
    </location>
</feature>
<evidence type="ECO:0000256" key="7">
    <source>
        <dbReference type="ARBA" id="ARBA00023242"/>
    </source>
</evidence>
<evidence type="ECO:0000256" key="2">
    <source>
        <dbReference type="ARBA" id="ARBA00004389"/>
    </source>
</evidence>
<keyword evidence="9" id="KW-1133">Transmembrane helix</keyword>
<keyword evidence="5" id="KW-0238">DNA-binding</keyword>
<keyword evidence="7" id="KW-0539">Nucleus</keyword>
<evidence type="ECO:0000259" key="10">
    <source>
        <dbReference type="PROSITE" id="PS50217"/>
    </source>
</evidence>
<comment type="caution">
    <text evidence="11">The sequence shown here is derived from an EMBL/GenBank/DDBJ whole genome shotgun (WGS) entry which is preliminary data.</text>
</comment>
<evidence type="ECO:0000256" key="3">
    <source>
        <dbReference type="ARBA" id="ARBA00007163"/>
    </source>
</evidence>
<evidence type="ECO:0000256" key="1">
    <source>
        <dbReference type="ARBA" id="ARBA00004123"/>
    </source>
</evidence>
<dbReference type="InterPro" id="IPR046347">
    <property type="entry name" value="bZIP_sf"/>
</dbReference>
<dbReference type="SUPFAM" id="SSF57959">
    <property type="entry name" value="Leucine zipper domain"/>
    <property type="match status" value="1"/>
</dbReference>
<feature type="compositionally biased region" description="Basic and acidic residues" evidence="8">
    <location>
        <begin position="230"/>
        <end position="239"/>
    </location>
</feature>
<reference evidence="11 12" key="1">
    <citation type="journal article" date="2024" name="G3 (Bethesda)">
        <title>Genome assembly of Hibiscus sabdariffa L. provides insights into metabolisms of medicinal natural products.</title>
        <authorList>
            <person name="Kim T."/>
        </authorList>
    </citation>
    <scope>NUCLEOTIDE SEQUENCE [LARGE SCALE GENOMIC DNA]</scope>
    <source>
        <strain evidence="11">TK-2024</strain>
        <tissue evidence="11">Old leaves</tissue>
    </source>
</reference>
<keyword evidence="12" id="KW-1185">Reference proteome</keyword>
<dbReference type="Proteomes" id="UP001396334">
    <property type="component" value="Unassembled WGS sequence"/>
</dbReference>
<feature type="region of interest" description="Disordered" evidence="8">
    <location>
        <begin position="17"/>
        <end position="48"/>
    </location>
</feature>
<dbReference type="InterPro" id="IPR004827">
    <property type="entry name" value="bZIP"/>
</dbReference>
<keyword evidence="6" id="KW-0804">Transcription</keyword>
<feature type="transmembrane region" description="Helical" evidence="9">
    <location>
        <begin position="269"/>
        <end position="291"/>
    </location>
</feature>
<accession>A0ABR2UBA8</accession>
<name>A0ABR2UBA8_9ROSI</name>
<evidence type="ECO:0000256" key="8">
    <source>
        <dbReference type="SAM" id="MobiDB-lite"/>
    </source>
</evidence>
<proteinExistence type="inferred from homology"/>
<evidence type="ECO:0000256" key="5">
    <source>
        <dbReference type="ARBA" id="ARBA00023125"/>
    </source>
</evidence>
<dbReference type="Pfam" id="PF00170">
    <property type="entry name" value="bZIP_1"/>
    <property type="match status" value="1"/>
</dbReference>
<feature type="transmembrane region" description="Helical" evidence="9">
    <location>
        <begin position="194"/>
        <end position="218"/>
    </location>
</feature>
<dbReference type="CDD" id="cd14704">
    <property type="entry name" value="bZIP_HY5-like"/>
    <property type="match status" value="1"/>
</dbReference>
<feature type="region of interest" description="Disordered" evidence="8">
    <location>
        <begin position="225"/>
        <end position="251"/>
    </location>
</feature>
<keyword evidence="9" id="KW-0812">Transmembrane</keyword>
<comment type="subcellular location">
    <subcellularLocation>
        <location evidence="2">Endoplasmic reticulum membrane</location>
        <topology evidence="2">Single-pass membrane protein</topology>
    </subcellularLocation>
    <subcellularLocation>
        <location evidence="1">Nucleus</location>
    </subcellularLocation>
</comment>
<organism evidence="11 12">
    <name type="scientific">Hibiscus sabdariffa</name>
    <name type="common">roselle</name>
    <dbReference type="NCBI Taxonomy" id="183260"/>
    <lineage>
        <taxon>Eukaryota</taxon>
        <taxon>Viridiplantae</taxon>
        <taxon>Streptophyta</taxon>
        <taxon>Embryophyta</taxon>
        <taxon>Tracheophyta</taxon>
        <taxon>Spermatophyta</taxon>
        <taxon>Magnoliopsida</taxon>
        <taxon>eudicotyledons</taxon>
        <taxon>Gunneridae</taxon>
        <taxon>Pentapetalae</taxon>
        <taxon>rosids</taxon>
        <taxon>malvids</taxon>
        <taxon>Malvales</taxon>
        <taxon>Malvaceae</taxon>
        <taxon>Malvoideae</taxon>
        <taxon>Hibiscus</taxon>
    </lineage>
</organism>
<evidence type="ECO:0000313" key="11">
    <source>
        <dbReference type="EMBL" id="KAK9046823.1"/>
    </source>
</evidence>
<dbReference type="PANTHER" id="PTHR47416">
    <property type="entry name" value="BASIC-LEUCINE ZIPPER TRANSCRIPTION FACTOR F-RELATED"/>
    <property type="match status" value="1"/>
</dbReference>
<dbReference type="PROSITE" id="PS00036">
    <property type="entry name" value="BZIP_BASIC"/>
    <property type="match status" value="1"/>
</dbReference>
<keyword evidence="4" id="KW-0805">Transcription regulation</keyword>
<feature type="region of interest" description="Disordered" evidence="8">
    <location>
        <begin position="106"/>
        <end position="132"/>
    </location>
</feature>
<evidence type="ECO:0000256" key="6">
    <source>
        <dbReference type="ARBA" id="ARBA00023163"/>
    </source>
</evidence>
<feature type="domain" description="BZIP" evidence="10">
    <location>
        <begin position="118"/>
        <end position="175"/>
    </location>
</feature>
<dbReference type="Gene3D" id="1.20.5.170">
    <property type="match status" value="1"/>
</dbReference>